<reference evidence="8 9" key="1">
    <citation type="journal article" date="2015" name="Genome Biol.">
        <title>Comparative genomics of Steinernema reveals deeply conserved gene regulatory networks.</title>
        <authorList>
            <person name="Dillman A.R."/>
            <person name="Macchietto M."/>
            <person name="Porter C.F."/>
            <person name="Rogers A."/>
            <person name="Williams B."/>
            <person name="Antoshechkin I."/>
            <person name="Lee M.M."/>
            <person name="Goodwin Z."/>
            <person name="Lu X."/>
            <person name="Lewis E.E."/>
            <person name="Goodrich-Blair H."/>
            <person name="Stock S.P."/>
            <person name="Adams B.J."/>
            <person name="Sternberg P.W."/>
            <person name="Mortazavi A."/>
        </authorList>
    </citation>
    <scope>NUCLEOTIDE SEQUENCE [LARGE SCALE GENOMIC DNA]</scope>
    <source>
        <strain evidence="8 9">ALL</strain>
    </source>
</reference>
<evidence type="ECO:0000256" key="4">
    <source>
        <dbReference type="ARBA" id="ARBA00023128"/>
    </source>
</evidence>
<dbReference type="OrthoDB" id="9939609at2759"/>
<dbReference type="PANTHER" id="PTHR31542:SF1">
    <property type="entry name" value="LARGE RIBOSOMAL SUBUNIT PROTEIN ML50"/>
    <property type="match status" value="1"/>
</dbReference>
<keyword evidence="9" id="KW-1185">Reference proteome</keyword>
<evidence type="ECO:0000256" key="1">
    <source>
        <dbReference type="ARBA" id="ARBA00004173"/>
    </source>
</evidence>
<reference evidence="8 9" key="2">
    <citation type="journal article" date="2019" name="G3 (Bethesda)">
        <title>Hybrid Assembly of the Genome of the Entomopathogenic Nematode Steinernema carpocapsae Identifies the X-Chromosome.</title>
        <authorList>
            <person name="Serra L."/>
            <person name="Macchietto M."/>
            <person name="Macias-Munoz A."/>
            <person name="McGill C.J."/>
            <person name="Rodriguez I.M."/>
            <person name="Rodriguez B."/>
            <person name="Murad R."/>
            <person name="Mortazavi A."/>
        </authorList>
    </citation>
    <scope>NUCLEOTIDE SEQUENCE [LARGE SCALE GENOMIC DNA]</scope>
    <source>
        <strain evidence="8 9">ALL</strain>
    </source>
</reference>
<keyword evidence="3" id="KW-0689">Ribosomal protein</keyword>
<evidence type="ECO:0000256" key="6">
    <source>
        <dbReference type="ARBA" id="ARBA00035183"/>
    </source>
</evidence>
<dbReference type="InterPro" id="IPR018305">
    <property type="entry name" value="Ribosomal_m50"/>
</dbReference>
<evidence type="ECO:0000256" key="5">
    <source>
        <dbReference type="ARBA" id="ARBA00023274"/>
    </source>
</evidence>
<protein>
    <recommendedName>
        <fullName evidence="6">Large ribosomal subunit protein mL50</fullName>
    </recommendedName>
    <alternativeName>
        <fullName evidence="7">39S ribosomal protein L50, mitochondrial</fullName>
    </alternativeName>
</protein>
<evidence type="ECO:0000256" key="2">
    <source>
        <dbReference type="ARBA" id="ARBA00008860"/>
    </source>
</evidence>
<sequence length="273" mass="31468">MRVSVVRCVRKGLFSSLMGKTASAKSAEAVDFEPSALSKEQQVKLKSKLSMLRKKEEKPSTEVKLRDVHEDDDFGGNFMDSIRARGLLKYRYNYSPPTDVDVMVKAIAKNYDSAGNDLAKKSDILRKLGAEFNHYVPNSALHKMKTVNDLLEFYRQEVKNITRYQEMARDQSLPSNLNIREQPSRFHPNDVHSSHKGVTAFPGVGGEVLGLRNKRIYRQFNPKKEWFDYEDMSFDYTKVDADMPWDPEVAKRMDSFVDKKYSARTRSFQKTSK</sequence>
<gene>
    <name evidence="8" type="ORF">L596_001838</name>
</gene>
<keyword evidence="4" id="KW-0496">Mitochondrion</keyword>
<dbReference type="EMBL" id="AZBU02000001">
    <property type="protein sequence ID" value="TMS34201.1"/>
    <property type="molecule type" value="Genomic_DNA"/>
</dbReference>
<dbReference type="PANTHER" id="PTHR31542">
    <property type="entry name" value="39A RIBOSOMAL PROTEIN L50, MITOCHONDRIAL"/>
    <property type="match status" value="1"/>
</dbReference>
<comment type="subcellular location">
    <subcellularLocation>
        <location evidence="1">Mitochondrion</location>
    </subcellularLocation>
</comment>
<proteinExistence type="inferred from homology"/>
<dbReference type="EMBL" id="CM016762">
    <property type="protein sequence ID" value="TMS34201.1"/>
    <property type="molecule type" value="Genomic_DNA"/>
</dbReference>
<organism evidence="8 9">
    <name type="scientific">Steinernema carpocapsae</name>
    <name type="common">Entomopathogenic nematode</name>
    <dbReference type="NCBI Taxonomy" id="34508"/>
    <lineage>
        <taxon>Eukaryota</taxon>
        <taxon>Metazoa</taxon>
        <taxon>Ecdysozoa</taxon>
        <taxon>Nematoda</taxon>
        <taxon>Chromadorea</taxon>
        <taxon>Rhabditida</taxon>
        <taxon>Tylenchina</taxon>
        <taxon>Panagrolaimomorpha</taxon>
        <taxon>Strongyloidoidea</taxon>
        <taxon>Steinernematidae</taxon>
        <taxon>Steinernema</taxon>
    </lineage>
</organism>
<dbReference type="GO" id="GO:0005762">
    <property type="term" value="C:mitochondrial large ribosomal subunit"/>
    <property type="evidence" value="ECO:0007669"/>
    <property type="project" value="TreeGrafter"/>
</dbReference>
<name>A0A4U8UMX6_STECR</name>
<evidence type="ECO:0000256" key="3">
    <source>
        <dbReference type="ARBA" id="ARBA00022980"/>
    </source>
</evidence>
<dbReference type="AlphaFoldDB" id="A0A4U8UMX6"/>
<evidence type="ECO:0000256" key="7">
    <source>
        <dbReference type="ARBA" id="ARBA00035398"/>
    </source>
</evidence>
<dbReference type="Proteomes" id="UP000298663">
    <property type="component" value="Chromosome X"/>
</dbReference>
<comment type="caution">
    <text evidence="8">The sequence shown here is derived from an EMBL/GenBank/DDBJ whole genome shotgun (WGS) entry which is preliminary data.</text>
</comment>
<comment type="similarity">
    <text evidence="2">Belongs to the mitochondrion-specific ribosomal protein mL50 family.</text>
</comment>
<accession>A0A4U8UMX6</accession>
<evidence type="ECO:0000313" key="8">
    <source>
        <dbReference type="EMBL" id="TMS34201.1"/>
    </source>
</evidence>
<keyword evidence="5" id="KW-0687">Ribonucleoprotein</keyword>
<dbReference type="Pfam" id="PF10501">
    <property type="entry name" value="Ribosomal_L50"/>
    <property type="match status" value="1"/>
</dbReference>
<evidence type="ECO:0000313" key="9">
    <source>
        <dbReference type="Proteomes" id="UP000298663"/>
    </source>
</evidence>